<dbReference type="EMBL" id="LNJQ01000001">
    <property type="protein sequence ID" value="KWZ43219.1"/>
    <property type="molecule type" value="Genomic_DNA"/>
</dbReference>
<proteinExistence type="inferred from homology"/>
<keyword evidence="6" id="KW-1185">Reference proteome</keyword>
<feature type="domain" description="Type II/III secretion system secretin-like" evidence="3">
    <location>
        <begin position="239"/>
        <end position="398"/>
    </location>
</feature>
<dbReference type="InterPro" id="IPR050810">
    <property type="entry name" value="Bact_Secretion_Sys_Channel"/>
</dbReference>
<evidence type="ECO:0000313" key="6">
    <source>
        <dbReference type="Proteomes" id="UP000070255"/>
    </source>
</evidence>
<reference evidence="5 6" key="1">
    <citation type="submission" date="2015-11" db="EMBL/GenBank/DDBJ databases">
        <authorList>
            <person name="Sahl J."/>
            <person name="Wagner D."/>
            <person name="Keim P."/>
        </authorList>
    </citation>
    <scope>NUCLEOTIDE SEQUENCE [LARGE SCALE GENOMIC DNA]</scope>
    <source>
        <strain evidence="5 6">BDU18</strain>
    </source>
</reference>
<feature type="signal peptide" evidence="2">
    <location>
        <begin position="1"/>
        <end position="22"/>
    </location>
</feature>
<sequence length="441" mass="45300">MKNKLIAWAMAFGVLLSFAARAAQMGTIELATGAQRQIAVGRGVQRVAVGDPNVADVLVVKGGRGGVLLVAKAAGSTSLMVWERGRDEPAVYTVDVVSGAARELLDSGSPSVKAYNGTAVVSGSAATLDAHARALALGKGMAGKDGGVVDASTVGGKSVVQVDVRVVEFSRSVLKQAGLNLFKQNNGFTFGSFAPSGLASVTGGGTSSMSVSANIPIASAFNLIVGSATRGLFADLSILEANNLARVLAQPTLVALSGQSASFLAGGEIPVPVPQGLGTTSIDWKPYGVGLTLTPTVLSPRRIALKVAPESSQLDFVHSITLNGITVPALTTRRADTTVELGDGESFVIGGLIDRETTSNVNKVPFLGDLPIIGTFFKNLSYQQNDKELVIIVTPHLVAPIAKNASLPATPGELSEQRDGPVWRSYLGGVLSPDAGPGFSK</sequence>
<keyword evidence="2" id="KW-0732">Signal</keyword>
<comment type="caution">
    <text evidence="5">The sequence shown here is derived from an EMBL/GenBank/DDBJ whole genome shotgun (WGS) entry which is preliminary data.</text>
</comment>
<evidence type="ECO:0000259" key="4">
    <source>
        <dbReference type="Pfam" id="PF13629"/>
    </source>
</evidence>
<evidence type="ECO:0000313" key="5">
    <source>
        <dbReference type="EMBL" id="KWZ43219.1"/>
    </source>
</evidence>
<dbReference type="InterPro" id="IPR004846">
    <property type="entry name" value="T2SS/T3SS_dom"/>
</dbReference>
<dbReference type="PANTHER" id="PTHR30332:SF17">
    <property type="entry name" value="TYPE IV PILIATION SYSTEM PROTEIN DR_0774-RELATED"/>
    <property type="match status" value="1"/>
</dbReference>
<evidence type="ECO:0008006" key="7">
    <source>
        <dbReference type="Google" id="ProtNLM"/>
    </source>
</evidence>
<comment type="similarity">
    <text evidence="1">Belongs to the bacterial secretin family.</text>
</comment>
<feature type="chain" id="PRO_5045798780" description="Pilus formation protein N-terminal domain-containing protein" evidence="2">
    <location>
        <begin position="23"/>
        <end position="441"/>
    </location>
</feature>
<dbReference type="Proteomes" id="UP000070255">
    <property type="component" value="Unassembled WGS sequence"/>
</dbReference>
<dbReference type="PANTHER" id="PTHR30332">
    <property type="entry name" value="PROBABLE GENERAL SECRETION PATHWAY PROTEIN D"/>
    <property type="match status" value="1"/>
</dbReference>
<accession>A0ABR5TE01</accession>
<dbReference type="InterPro" id="IPR032789">
    <property type="entry name" value="T2SS-T3SS_pil_N"/>
</dbReference>
<evidence type="ECO:0000256" key="2">
    <source>
        <dbReference type="SAM" id="SignalP"/>
    </source>
</evidence>
<name>A0ABR5TE01_9BURK</name>
<organism evidence="5 6">
    <name type="scientific">Burkholderia savannae</name>
    <dbReference type="NCBI Taxonomy" id="1637837"/>
    <lineage>
        <taxon>Bacteria</taxon>
        <taxon>Pseudomonadati</taxon>
        <taxon>Pseudomonadota</taxon>
        <taxon>Betaproteobacteria</taxon>
        <taxon>Burkholderiales</taxon>
        <taxon>Burkholderiaceae</taxon>
        <taxon>Burkholderia</taxon>
        <taxon>pseudomallei group</taxon>
    </lineage>
</organism>
<dbReference type="Pfam" id="PF00263">
    <property type="entry name" value="Secretin"/>
    <property type="match status" value="1"/>
</dbReference>
<dbReference type="RefSeq" id="WP_038743231.1">
    <property type="nucleotide sequence ID" value="NZ_CP013417.1"/>
</dbReference>
<feature type="domain" description="Pilus formation protein N-terminal" evidence="4">
    <location>
        <begin position="26"/>
        <end position="96"/>
    </location>
</feature>
<gene>
    <name evidence="5" type="ORF">WS72_10340</name>
</gene>
<evidence type="ECO:0000259" key="3">
    <source>
        <dbReference type="Pfam" id="PF00263"/>
    </source>
</evidence>
<dbReference type="InterPro" id="IPR001775">
    <property type="entry name" value="GspD/PilQ"/>
</dbReference>
<evidence type="ECO:0000256" key="1">
    <source>
        <dbReference type="RuleBase" id="RU004003"/>
    </source>
</evidence>
<protein>
    <recommendedName>
        <fullName evidence="7">Pilus formation protein N-terminal domain-containing protein</fullName>
    </recommendedName>
</protein>
<dbReference type="Pfam" id="PF13629">
    <property type="entry name" value="T2SS-T3SS_pil_N"/>
    <property type="match status" value="1"/>
</dbReference>
<dbReference type="PRINTS" id="PR00811">
    <property type="entry name" value="BCTERIALGSPD"/>
</dbReference>